<feature type="region of interest" description="Disordered" evidence="1">
    <location>
        <begin position="1246"/>
        <end position="1372"/>
    </location>
</feature>
<reference evidence="2" key="1">
    <citation type="submission" date="2022-08" db="UniProtKB">
        <authorList>
            <consortium name="EnsemblMetazoa"/>
        </authorList>
    </citation>
    <scope>IDENTIFICATION</scope>
    <source>
        <strain evidence="2">EBRO</strain>
    </source>
</reference>
<feature type="compositionally biased region" description="Acidic residues" evidence="1">
    <location>
        <begin position="1255"/>
        <end position="1272"/>
    </location>
</feature>
<feature type="region of interest" description="Disordered" evidence="1">
    <location>
        <begin position="613"/>
        <end position="688"/>
    </location>
</feature>
<feature type="compositionally biased region" description="Acidic residues" evidence="1">
    <location>
        <begin position="1120"/>
        <end position="1141"/>
    </location>
</feature>
<evidence type="ECO:0000256" key="1">
    <source>
        <dbReference type="SAM" id="MobiDB-lite"/>
    </source>
</evidence>
<name>A0A182IN30_ANOAO</name>
<feature type="region of interest" description="Disordered" evidence="1">
    <location>
        <begin position="22"/>
        <end position="48"/>
    </location>
</feature>
<feature type="compositionally biased region" description="Polar residues" evidence="1">
    <location>
        <begin position="801"/>
        <end position="810"/>
    </location>
</feature>
<feature type="compositionally biased region" description="Low complexity" evidence="1">
    <location>
        <begin position="1349"/>
        <end position="1364"/>
    </location>
</feature>
<protein>
    <submittedName>
        <fullName evidence="2">Uncharacterized protein</fullName>
    </submittedName>
</protein>
<feature type="compositionally biased region" description="Low complexity" evidence="1">
    <location>
        <begin position="1004"/>
        <end position="1013"/>
    </location>
</feature>
<feature type="region of interest" description="Disordered" evidence="1">
    <location>
        <begin position="939"/>
        <end position="958"/>
    </location>
</feature>
<feature type="compositionally biased region" description="Acidic residues" evidence="1">
    <location>
        <begin position="860"/>
        <end position="877"/>
    </location>
</feature>
<dbReference type="VEuPathDB" id="VectorBase:AATE002233"/>
<feature type="compositionally biased region" description="Gly residues" evidence="1">
    <location>
        <begin position="164"/>
        <end position="177"/>
    </location>
</feature>
<feature type="compositionally biased region" description="Basic and acidic residues" evidence="1">
    <location>
        <begin position="1062"/>
        <end position="1075"/>
    </location>
</feature>
<organism evidence="2">
    <name type="scientific">Anopheles atroparvus</name>
    <name type="common">European mosquito</name>
    <dbReference type="NCBI Taxonomy" id="41427"/>
    <lineage>
        <taxon>Eukaryota</taxon>
        <taxon>Metazoa</taxon>
        <taxon>Ecdysozoa</taxon>
        <taxon>Arthropoda</taxon>
        <taxon>Hexapoda</taxon>
        <taxon>Insecta</taxon>
        <taxon>Pterygota</taxon>
        <taxon>Neoptera</taxon>
        <taxon>Endopterygota</taxon>
        <taxon>Diptera</taxon>
        <taxon>Nematocera</taxon>
        <taxon>Culicoidea</taxon>
        <taxon>Culicidae</taxon>
        <taxon>Anophelinae</taxon>
        <taxon>Anopheles</taxon>
    </lineage>
</organism>
<feature type="compositionally biased region" description="Low complexity" evidence="1">
    <location>
        <begin position="650"/>
        <end position="665"/>
    </location>
</feature>
<feature type="compositionally biased region" description="Polar residues" evidence="1">
    <location>
        <begin position="1158"/>
        <end position="1167"/>
    </location>
</feature>
<feature type="region of interest" description="Disordered" evidence="1">
    <location>
        <begin position="995"/>
        <end position="1199"/>
    </location>
</feature>
<feature type="compositionally biased region" description="Polar residues" evidence="1">
    <location>
        <begin position="100"/>
        <end position="111"/>
    </location>
</feature>
<evidence type="ECO:0000313" key="2">
    <source>
        <dbReference type="EnsemblMetazoa" id="AATE002233-PA.1"/>
    </source>
</evidence>
<proteinExistence type="predicted"/>
<feature type="region of interest" description="Disordered" evidence="1">
    <location>
        <begin position="71"/>
        <end position="177"/>
    </location>
</feature>
<feature type="compositionally biased region" description="Polar residues" evidence="1">
    <location>
        <begin position="147"/>
        <end position="159"/>
    </location>
</feature>
<feature type="compositionally biased region" description="Basic and acidic residues" evidence="1">
    <location>
        <begin position="1040"/>
        <end position="1050"/>
    </location>
</feature>
<accession>A0A182IN30</accession>
<feature type="region of interest" description="Disordered" evidence="1">
    <location>
        <begin position="194"/>
        <end position="288"/>
    </location>
</feature>
<feature type="compositionally biased region" description="Low complexity" evidence="1">
    <location>
        <begin position="247"/>
        <end position="276"/>
    </location>
</feature>
<feature type="compositionally biased region" description="Basic residues" evidence="1">
    <location>
        <begin position="812"/>
        <end position="829"/>
    </location>
</feature>
<feature type="compositionally biased region" description="Polar residues" evidence="1">
    <location>
        <begin position="666"/>
        <end position="678"/>
    </location>
</feature>
<feature type="compositionally biased region" description="Polar residues" evidence="1">
    <location>
        <begin position="71"/>
        <end position="84"/>
    </location>
</feature>
<feature type="compositionally biased region" description="Low complexity" evidence="1">
    <location>
        <begin position="782"/>
        <end position="797"/>
    </location>
</feature>
<feature type="region of interest" description="Disordered" evidence="1">
    <location>
        <begin position="782"/>
        <end position="838"/>
    </location>
</feature>
<sequence>MAKGARRKTKWVSLSLANTTTSVATGSDSEQQPHQQSHHHHGGRGQDRATFRRVGWCGELLTGLRQKTLNGAGTTTKYSSSSKELTGGVDSSEEHHSNEPLDTQSGNRTDTSGSGSGSDCPNGYSSSERRPGGAYHRRRPPPYHTRSSWTTASGTGSVTNGRGTYNGGNRTGYYNGGSGGYYGAGRRSYYDTHTRRPANATGTNKTTSGEGDGGGGTTINDDEYTRITTPRQDVLFKKGYLSRPKPTTATTTTTTTSTSTENTASSSIAGTTSDGSDNGGNGGGSNSISTTASITSEFGGSFAADGSPLYDYPYPLLPCGYFTENGVLVMNGFAVDNNGYSYFNGGQTYIYPPNFNNCQQQPTSTPVDPIDSMPCTGHDETNANNPDVLTVPLAPEGESQTSAESAVVVDSRVDVGAGGDGVGNPSAAEDSCEVLKQAVVDISDSTESQDGTPAPDANAADDGAVEEGEVAVMPSSEVPDYENGFYQFTDGYDFAQFWSSIYYPSWLMEQYPLYDDAGAPIYYTGEYPMPNGDAYTHQTSFKRRKKRFRTFEEIAGENGAAHDLGDTSNSMMHEGNSACDEAASVLPEAGDPQAPQEYQLNVDVQEFQPATVASTPLQKGDKVSHECDAAAQLDKNHSPRVTKKPPPAVKLPKSSSKSAAPTSAVGQTNGTTTVSSGRPTGAAMSHKIRKKDLIESTLAFAEQNIDLTRSKALASGLPSLDSELDCWTTIDRNGRKKRQEKVDVVKEKQVPANGEHRVAAEKVASLSPTVVEVSSAPIATISSSSSSALDTDTTITIGPLDTSNKNEQQITKSKKKTKSNKRQQHRKQHKQEGFQLIEPEFPSVAALGRHRARGGCENVANEDDQLETNDSQEEQEQLEVRVKEESVQGNLLEAEEEETRVTNAKEDEETAFTLEEIEEQRKEDECIEHEKEQVISEELNCDKANETVPAEAPPKSPMKFIGERQKAQDLVLATPSPPPSSAMAVVEEPIIVKKTENVMHHQQQEQQQRQQQEQLDDEEQMVDTQEEHSSLPLLSTVINEQKEGTIEKEGPIVQPPPSAPRAVKEPVPRRDEKLDGTQSHCPTEEEQRVEMSTDRCVLTSAAKQLALSERPSLQLAKENDSDDAVEEDGQPGDAGGSDEDESRGKRGSVSGSVGYTESIDSGLQSPVSPCGGVASPEASSMVSSIESDETPLDQPQSEAPLSQIVAKWLLRKLEVHEPEEVFVLPSDPLLIERLERFQLLQRRSSRLRGGTFSSDSEDDVDDGSQEDSDSDYMSDGQGRIDRTADGDTPNLSSPVVSVPPEAPSPTEENDRISQKQLNAKITHHRSEEQEAAPMKPPVLNPSDSRSINSPAGAPRGAAASASAGDAKRCVIM</sequence>
<feature type="compositionally biased region" description="Basic and acidic residues" evidence="1">
    <location>
        <begin position="619"/>
        <end position="628"/>
    </location>
</feature>
<dbReference type="EnsemblMetazoa" id="AATE002233-RA">
    <property type="protein sequence ID" value="AATE002233-PA.1"/>
    <property type="gene ID" value="AATE002233"/>
</dbReference>
<feature type="region of interest" description="Disordered" evidence="1">
    <location>
        <begin position="860"/>
        <end position="911"/>
    </location>
</feature>
<feature type="compositionally biased region" description="Basic and acidic residues" evidence="1">
    <location>
        <begin position="1082"/>
        <end position="1093"/>
    </location>
</feature>